<comment type="caution">
    <text evidence="1">The sequence shown here is derived from an EMBL/GenBank/DDBJ whole genome shotgun (WGS) entry which is preliminary data.</text>
</comment>
<gene>
    <name evidence="1" type="ORF">LX87_05695</name>
</gene>
<dbReference type="Gene3D" id="3.40.50.1010">
    <property type="entry name" value="5'-nuclease"/>
    <property type="match status" value="1"/>
</dbReference>
<dbReference type="OrthoDB" id="1492494at2"/>
<sequence>MANIILVDYDNLERGDRNKGLVYVTEKIIDTVAYKDLNGRNILLRLYGGWYENNKLSRAAQDLSIEVSANFPRPILLNDRTNKVIVNIEMAYSLISQPHNHLFHTFRTRGAPTGLHCHDPFSISGCLKTGCPTKEVYNFVKNDICNACNTISPSDIFYRREQKLVDTMLTSDLIHSANTNTVKSNIAIVSSDDDFWPGILTALYSGVKIFHIHTKGRRTNPFYLNTANSNYFQKQLQ</sequence>
<evidence type="ECO:0000313" key="2">
    <source>
        <dbReference type="Proteomes" id="UP000248790"/>
    </source>
</evidence>
<organism evidence="1 2">
    <name type="scientific">Larkinella arboricola</name>
    <dbReference type="NCBI Taxonomy" id="643671"/>
    <lineage>
        <taxon>Bacteria</taxon>
        <taxon>Pseudomonadati</taxon>
        <taxon>Bacteroidota</taxon>
        <taxon>Cytophagia</taxon>
        <taxon>Cytophagales</taxon>
        <taxon>Spirosomataceae</taxon>
        <taxon>Larkinella</taxon>
    </lineage>
</organism>
<accession>A0A327WHK3</accession>
<evidence type="ECO:0000313" key="1">
    <source>
        <dbReference type="EMBL" id="RAJ89758.1"/>
    </source>
</evidence>
<protein>
    <recommendedName>
        <fullName evidence="3">NYN domain-containing protein</fullName>
    </recommendedName>
</protein>
<dbReference type="Proteomes" id="UP000248790">
    <property type="component" value="Unassembled WGS sequence"/>
</dbReference>
<reference evidence="1 2" key="1">
    <citation type="submission" date="2018-06" db="EMBL/GenBank/DDBJ databases">
        <title>Genomic Encyclopedia of Archaeal and Bacterial Type Strains, Phase II (KMG-II): from individual species to whole genera.</title>
        <authorList>
            <person name="Goeker M."/>
        </authorList>
    </citation>
    <scope>NUCLEOTIDE SEQUENCE [LARGE SCALE GENOMIC DNA]</scope>
    <source>
        <strain evidence="1 2">DSM 21851</strain>
    </source>
</reference>
<evidence type="ECO:0008006" key="3">
    <source>
        <dbReference type="Google" id="ProtNLM"/>
    </source>
</evidence>
<proteinExistence type="predicted"/>
<dbReference type="EMBL" id="QLMC01000025">
    <property type="protein sequence ID" value="RAJ89758.1"/>
    <property type="molecule type" value="Genomic_DNA"/>
</dbReference>
<dbReference type="RefSeq" id="WP_146624608.1">
    <property type="nucleotide sequence ID" value="NZ_QLMC01000025.1"/>
</dbReference>
<keyword evidence="2" id="KW-1185">Reference proteome</keyword>
<dbReference type="AlphaFoldDB" id="A0A327WHK3"/>
<name>A0A327WHK3_LARAB</name>